<dbReference type="SMART" id="SM00360">
    <property type="entry name" value="RRM"/>
    <property type="match status" value="1"/>
</dbReference>
<dbReference type="AlphaFoldDB" id="M2VZT7"/>
<dbReference type="Gene3D" id="3.30.70.330">
    <property type="match status" value="1"/>
</dbReference>
<dbReference type="Gramene" id="EME28851">
    <property type="protein sequence ID" value="EME28851"/>
    <property type="gene ID" value="Gasu_37390"/>
</dbReference>
<dbReference type="OMA" id="GWEDRSY"/>
<accession>M2VZT7</accession>
<feature type="domain" description="RRM" evidence="4">
    <location>
        <begin position="7"/>
        <end position="85"/>
    </location>
</feature>
<evidence type="ECO:0000256" key="2">
    <source>
        <dbReference type="PROSITE-ProRule" id="PRU00176"/>
    </source>
</evidence>
<dbReference type="EMBL" id="KB454515">
    <property type="protein sequence ID" value="EME28851.1"/>
    <property type="molecule type" value="Genomic_DNA"/>
</dbReference>
<feature type="region of interest" description="Disordered" evidence="3">
    <location>
        <begin position="81"/>
        <end position="149"/>
    </location>
</feature>
<dbReference type="InterPro" id="IPR035979">
    <property type="entry name" value="RBD_domain_sf"/>
</dbReference>
<dbReference type="SUPFAM" id="SSF54928">
    <property type="entry name" value="RNA-binding domain, RBD"/>
    <property type="match status" value="1"/>
</dbReference>
<protein>
    <submittedName>
        <fullName evidence="5">Glycine-rich RNA binding protein isoform 1</fullName>
    </submittedName>
</protein>
<dbReference type="Proteomes" id="UP000030680">
    <property type="component" value="Unassembled WGS sequence"/>
</dbReference>
<dbReference type="CDD" id="cd21608">
    <property type="entry name" value="RRM2_NsCP33_like"/>
    <property type="match status" value="1"/>
</dbReference>
<dbReference type="InterPro" id="IPR012677">
    <property type="entry name" value="Nucleotide-bd_a/b_plait_sf"/>
</dbReference>
<dbReference type="GO" id="GO:0003723">
    <property type="term" value="F:RNA binding"/>
    <property type="evidence" value="ECO:0007669"/>
    <property type="project" value="UniProtKB-UniRule"/>
</dbReference>
<dbReference type="InterPro" id="IPR048289">
    <property type="entry name" value="RRM2_NsCP33-like"/>
</dbReference>
<organism evidence="5 6">
    <name type="scientific">Galdieria sulphuraria</name>
    <name type="common">Red alga</name>
    <dbReference type="NCBI Taxonomy" id="130081"/>
    <lineage>
        <taxon>Eukaryota</taxon>
        <taxon>Rhodophyta</taxon>
        <taxon>Bangiophyceae</taxon>
        <taxon>Galdieriales</taxon>
        <taxon>Galdieriaceae</taxon>
        <taxon>Galdieria</taxon>
    </lineage>
</organism>
<dbReference type="OrthoDB" id="439808at2759"/>
<reference evidence="6" key="1">
    <citation type="journal article" date="2013" name="Science">
        <title>Gene transfer from bacteria and archaea facilitated evolution of an extremophilic eukaryote.</title>
        <authorList>
            <person name="Schonknecht G."/>
            <person name="Chen W.H."/>
            <person name="Ternes C.M."/>
            <person name="Barbier G.G."/>
            <person name="Shrestha R.P."/>
            <person name="Stanke M."/>
            <person name="Brautigam A."/>
            <person name="Baker B.J."/>
            <person name="Banfield J.F."/>
            <person name="Garavito R.M."/>
            <person name="Carr K."/>
            <person name="Wilkerson C."/>
            <person name="Rensing S.A."/>
            <person name="Gagneul D."/>
            <person name="Dickenson N.E."/>
            <person name="Oesterhelt C."/>
            <person name="Lercher M.J."/>
            <person name="Weber A.P."/>
        </authorList>
    </citation>
    <scope>NUCLEOTIDE SEQUENCE [LARGE SCALE GENOMIC DNA]</scope>
    <source>
        <strain evidence="6">074W</strain>
    </source>
</reference>
<dbReference type="GeneID" id="17087695"/>
<dbReference type="InterPro" id="IPR052462">
    <property type="entry name" value="SLIRP/GR-RBP-like"/>
</dbReference>
<dbReference type="KEGG" id="gsl:Gasu_37390"/>
<name>M2VZT7_GALSU</name>
<evidence type="ECO:0000256" key="3">
    <source>
        <dbReference type="SAM" id="MobiDB-lite"/>
    </source>
</evidence>
<dbReference type="PROSITE" id="PS50102">
    <property type="entry name" value="RRM"/>
    <property type="match status" value="1"/>
</dbReference>
<dbReference type="Pfam" id="PF00076">
    <property type="entry name" value="RRM_1"/>
    <property type="match status" value="1"/>
</dbReference>
<feature type="compositionally biased region" description="Basic and acidic residues" evidence="3">
    <location>
        <begin position="111"/>
        <end position="130"/>
    </location>
</feature>
<evidence type="ECO:0000313" key="5">
    <source>
        <dbReference type="EMBL" id="EME28851.1"/>
    </source>
</evidence>
<proteinExistence type="predicted"/>
<gene>
    <name evidence="5" type="ORF">Gasu_37390</name>
</gene>
<evidence type="ECO:0000256" key="1">
    <source>
        <dbReference type="ARBA" id="ARBA00022884"/>
    </source>
</evidence>
<evidence type="ECO:0000259" key="4">
    <source>
        <dbReference type="PROSITE" id="PS50102"/>
    </source>
</evidence>
<feature type="compositionally biased region" description="Basic and acidic residues" evidence="3">
    <location>
        <begin position="84"/>
        <end position="97"/>
    </location>
</feature>
<dbReference type="InterPro" id="IPR000504">
    <property type="entry name" value="RRM_dom"/>
</dbReference>
<evidence type="ECO:0000313" key="6">
    <source>
        <dbReference type="Proteomes" id="UP000030680"/>
    </source>
</evidence>
<dbReference type="PANTHER" id="PTHR48027">
    <property type="entry name" value="HETEROGENEOUS NUCLEAR RIBONUCLEOPROTEIN 87F-RELATED"/>
    <property type="match status" value="1"/>
</dbReference>
<keyword evidence="6" id="KW-1185">Reference proteome</keyword>
<dbReference type="STRING" id="130081.M2VZT7"/>
<keyword evidence="1 2" id="KW-0694">RNA-binding</keyword>
<dbReference type="eggNOG" id="KOG0118">
    <property type="taxonomic scope" value="Eukaryota"/>
</dbReference>
<sequence length="149" mass="16795">MAAVEDNRVFVGGLPWSVGEDDLRETFSKYGEVVDARVVVERETGRSRGFGFVSYAEGSSVEECIAALDGQDMQGRTIRVNKAMSREQREGGGDFSRRGGRGRYGGFRSGPYERRDFDRRRDYERRDNGHGHGGRGGRSGGFRRREDFE</sequence>
<dbReference type="RefSeq" id="XP_005705371.1">
    <property type="nucleotide sequence ID" value="XM_005705314.1"/>
</dbReference>